<keyword evidence="6" id="KW-1185">Reference proteome</keyword>
<dbReference type="PRINTS" id="PR00301">
    <property type="entry name" value="HEATSHOCK70"/>
</dbReference>
<dbReference type="InterPro" id="IPR029048">
    <property type="entry name" value="HSP70_C_sf"/>
</dbReference>
<keyword evidence="3" id="KW-0143">Chaperone</keyword>
<proteinExistence type="predicted"/>
<dbReference type="GO" id="GO:0005524">
    <property type="term" value="F:ATP binding"/>
    <property type="evidence" value="ECO:0007669"/>
    <property type="project" value="UniProtKB-KW"/>
</dbReference>
<dbReference type="InterPro" id="IPR043129">
    <property type="entry name" value="ATPase_NBD"/>
</dbReference>
<evidence type="ECO:0000256" key="1">
    <source>
        <dbReference type="ARBA" id="ARBA00022741"/>
    </source>
</evidence>
<feature type="region of interest" description="Disordered" evidence="4">
    <location>
        <begin position="591"/>
        <end position="622"/>
    </location>
</feature>
<evidence type="ECO:0000256" key="4">
    <source>
        <dbReference type="SAM" id="MobiDB-lite"/>
    </source>
</evidence>
<feature type="compositionally biased region" description="Basic residues" evidence="4">
    <location>
        <begin position="846"/>
        <end position="860"/>
    </location>
</feature>
<dbReference type="GO" id="GO:0140662">
    <property type="term" value="F:ATP-dependent protein folding chaperone"/>
    <property type="evidence" value="ECO:0007669"/>
    <property type="project" value="InterPro"/>
</dbReference>
<dbReference type="Gene3D" id="1.20.1270.10">
    <property type="match status" value="1"/>
</dbReference>
<reference evidence="5 6" key="1">
    <citation type="submission" date="2014-04" db="EMBL/GenBank/DDBJ databases">
        <title>Comparative Genomics of Cryptosporidium Species.</title>
        <authorList>
            <person name="Silva J.C."/>
            <person name="Su Q."/>
            <person name="Chalmers R."/>
            <person name="Chibucos M.C."/>
            <person name="Elwin K."/>
            <person name="Godinez A."/>
            <person name="Guo F."/>
            <person name="Huynh K."/>
            <person name="Orvis J."/>
            <person name="Ott S."/>
            <person name="Sadzewicz L."/>
            <person name="Sengamalay N."/>
            <person name="Shetty A."/>
            <person name="Sun M."/>
            <person name="Tallon L."/>
            <person name="Xiao L."/>
            <person name="Zhang H."/>
            <person name="Fraser C.M."/>
            <person name="Zhu G."/>
            <person name="Kissinger J."/>
            <person name="Widmer G."/>
        </authorList>
    </citation>
    <scope>NUCLEOTIDE SEQUENCE [LARGE SCALE GENOMIC DNA]</scope>
    <source>
        <strain evidence="5 6">UKMEL1</strain>
    </source>
</reference>
<dbReference type="OrthoDB" id="10262720at2759"/>
<dbReference type="Gene3D" id="3.30.420.40">
    <property type="match status" value="2"/>
</dbReference>
<comment type="caution">
    <text evidence="5">The sequence shown here is derived from an EMBL/GenBank/DDBJ whole genome shotgun (WGS) entry which is preliminary data.</text>
</comment>
<dbReference type="PANTHER" id="PTHR45639:SF3">
    <property type="entry name" value="HYPOXIA UP-REGULATED PROTEIN 1"/>
    <property type="match status" value="1"/>
</dbReference>
<dbReference type="SUPFAM" id="SSF53067">
    <property type="entry name" value="Actin-like ATPase domain"/>
    <property type="match status" value="2"/>
</dbReference>
<feature type="region of interest" description="Disordered" evidence="4">
    <location>
        <begin position="842"/>
        <end position="927"/>
    </location>
</feature>
<dbReference type="Proteomes" id="UP000236928">
    <property type="component" value="Unassembled WGS sequence"/>
</dbReference>
<dbReference type="EMBL" id="JIBK01000010">
    <property type="protein sequence ID" value="POM83170.1"/>
    <property type="molecule type" value="Genomic_DNA"/>
</dbReference>
<keyword evidence="2" id="KW-0067">ATP-binding</keyword>
<evidence type="ECO:0000256" key="3">
    <source>
        <dbReference type="ARBA" id="ARBA00023186"/>
    </source>
</evidence>
<feature type="compositionally biased region" description="Low complexity" evidence="4">
    <location>
        <begin position="596"/>
        <end position="613"/>
    </location>
</feature>
<feature type="compositionally biased region" description="Low complexity" evidence="4">
    <location>
        <begin position="865"/>
        <end position="880"/>
    </location>
</feature>
<keyword evidence="1" id="KW-0547">Nucleotide-binding</keyword>
<dbReference type="GO" id="GO:0034663">
    <property type="term" value="C:endoplasmic reticulum chaperone complex"/>
    <property type="evidence" value="ECO:0007669"/>
    <property type="project" value="TreeGrafter"/>
</dbReference>
<name>A0A2P4YZN0_9CRYT</name>
<dbReference type="GO" id="GO:0030968">
    <property type="term" value="P:endoplasmic reticulum unfolded protein response"/>
    <property type="evidence" value="ECO:0007669"/>
    <property type="project" value="TreeGrafter"/>
</dbReference>
<dbReference type="Gene3D" id="3.30.30.30">
    <property type="match status" value="1"/>
</dbReference>
<dbReference type="Pfam" id="PF00012">
    <property type="entry name" value="HSP70"/>
    <property type="match status" value="2"/>
</dbReference>
<dbReference type="PANTHER" id="PTHR45639">
    <property type="entry name" value="HSC70CB, ISOFORM G-RELATED"/>
    <property type="match status" value="1"/>
</dbReference>
<protein>
    <submittedName>
        <fullName evidence="5">Hsp70 protein family protein</fullName>
    </submittedName>
</protein>
<dbReference type="VEuPathDB" id="CryptoDB:CmeUKMEL1_06055"/>
<dbReference type="InterPro" id="IPR013126">
    <property type="entry name" value="Hsp_70_fam"/>
</dbReference>
<evidence type="ECO:0000313" key="6">
    <source>
        <dbReference type="Proteomes" id="UP000236928"/>
    </source>
</evidence>
<evidence type="ECO:0000256" key="2">
    <source>
        <dbReference type="ARBA" id="ARBA00022840"/>
    </source>
</evidence>
<dbReference type="CDD" id="cd10230">
    <property type="entry name" value="ASKHA_NBD_HSP70_HYOU1"/>
    <property type="match status" value="1"/>
</dbReference>
<dbReference type="AlphaFoldDB" id="A0A2P4YZN0"/>
<gene>
    <name evidence="5" type="ORF">CmeUKMEL1_06055</name>
</gene>
<dbReference type="Gene3D" id="3.90.640.10">
    <property type="entry name" value="Actin, Chain A, domain 4"/>
    <property type="match status" value="1"/>
</dbReference>
<sequence>MKPTSIRLLSYFLLWLGSTSFLISLARSSLIGIDIGNDNSKVASIRPGRGIEIVLNSHSQRKTATAVSFSTSSPSIVRLFGEDALGSMVRNPIRTLLHIPSFLGMCGNDIDVTKPTGELKSETTLPNGLRKDLFPYVIEHNKIQNGTFVRIDGHGMVPEELNGHYLDFLRRMVEGSSIKDSQNKKGGSLLNLNPGPIFGSETVGAVIAIPPTFTQRQRKSLVDSAEIAGLNLFGLVNSLGAAAVHQSTDLRNNENSTFLYYDMGAKHTSSCIVDFQPVNATHMGRTIQTHKINVLGCSTNYNSGGYLADQAITDLVIERIKGAPEKSPLRGVPLDNSRVLQKIAKQSVRTKLLLSTLKQADFFVESLYKDVDISQSISREEFDRSIEEKILSKALEPIKESLRVANKTMEEITDVEILGGGIRVPGVRALLDQYFGSFGKNVSQRLNGDEAMAFGAAFVAANQSATFRTRNIFYNEYSSNNYSLRLDDQEIPVINSTSQYHGTHHIELRSSEDFVATLSENGRPISRFNISGIPEFISKAQEGGALEDSILNVTLQIRVDTFGILSLESAYGWKMVNQTIRVPVTVAVNSTKTEEGNSTSSSNSTGNSTQSESVSNGDKKSSTKTIYEERVITRSQPFMLKFLEEPIDCPLPLTKEIKQSISHHINELNKLDAKHRQLMYSKNSLEALIYDNRNKLYDDIYQKVTLEEEREEITKLLSETEDWLYEIGDEITLELVEEKIKKVSNKTDIVHVKAEEFKYRSELITNVDKKLNYTIQTFEAIQFTHTWVQNSTFAEVKSMLDEFQAWYNDTKSKQSELKPTDSPVLLRFETLKKLDKVVSNVQRVRSIPKPRPKIKSKPKKQGNETQSSSNSTSSQFNSTNPLDNGTIDSEFIPPTDTNFSSSSDSSEASSNNSSVPSSEQNRDQSEL</sequence>
<dbReference type="SUPFAM" id="SSF100934">
    <property type="entry name" value="Heat shock protein 70kD (HSP70), C-terminal subdomain"/>
    <property type="match status" value="1"/>
</dbReference>
<evidence type="ECO:0000313" key="5">
    <source>
        <dbReference type="EMBL" id="POM83170.1"/>
    </source>
</evidence>
<feature type="compositionally biased region" description="Low complexity" evidence="4">
    <location>
        <begin position="898"/>
        <end position="918"/>
    </location>
</feature>
<accession>A0A2P4YZN0</accession>
<organism evidence="5 6">
    <name type="scientific">Cryptosporidium meleagridis</name>
    <dbReference type="NCBI Taxonomy" id="93969"/>
    <lineage>
        <taxon>Eukaryota</taxon>
        <taxon>Sar</taxon>
        <taxon>Alveolata</taxon>
        <taxon>Apicomplexa</taxon>
        <taxon>Conoidasida</taxon>
        <taxon>Coccidia</taxon>
        <taxon>Eucoccidiorida</taxon>
        <taxon>Eimeriorina</taxon>
        <taxon>Cryptosporidiidae</taxon>
        <taxon>Cryptosporidium</taxon>
    </lineage>
</organism>